<dbReference type="SUPFAM" id="SSF52540">
    <property type="entry name" value="P-loop containing nucleoside triphosphate hydrolases"/>
    <property type="match status" value="1"/>
</dbReference>
<dbReference type="PANTHER" id="PTHR42698:SF1">
    <property type="entry name" value="GTPASE ERA, MITOCHONDRIAL"/>
    <property type="match status" value="1"/>
</dbReference>
<evidence type="ECO:0000259" key="2">
    <source>
        <dbReference type="Pfam" id="PF00350"/>
    </source>
</evidence>
<evidence type="ECO:0000313" key="3">
    <source>
        <dbReference type="EMBL" id="MBD8061245.1"/>
    </source>
</evidence>
<dbReference type="InterPro" id="IPR027417">
    <property type="entry name" value="P-loop_NTPase"/>
</dbReference>
<comment type="caution">
    <text evidence="3">The sequence shown here is derived from an EMBL/GenBank/DDBJ whole genome shotgun (WGS) entry which is preliminary data.</text>
</comment>
<keyword evidence="4" id="KW-1185">Reference proteome</keyword>
<dbReference type="RefSeq" id="WP_251838376.1">
    <property type="nucleotide sequence ID" value="NZ_JACSPO010000001.1"/>
</dbReference>
<reference evidence="3 4" key="1">
    <citation type="submission" date="2020-08" db="EMBL/GenBank/DDBJ databases">
        <title>A Genomic Blueprint of the Chicken Gut Microbiome.</title>
        <authorList>
            <person name="Gilroy R."/>
            <person name="Ravi A."/>
            <person name="Getino M."/>
            <person name="Pursley I."/>
            <person name="Horton D.L."/>
            <person name="Alikhan N.-F."/>
            <person name="Baker D."/>
            <person name="Gharbi K."/>
            <person name="Hall N."/>
            <person name="Watson M."/>
            <person name="Adriaenssens E.M."/>
            <person name="Foster-Nyarko E."/>
            <person name="Jarju S."/>
            <person name="Secka A."/>
            <person name="Antonio M."/>
            <person name="Oren A."/>
            <person name="Chaudhuri R."/>
            <person name="La Ragione R.M."/>
            <person name="Hildebrand F."/>
            <person name="Pallen M.J."/>
        </authorList>
    </citation>
    <scope>NUCLEOTIDE SEQUENCE [LARGE SCALE GENOMIC DNA]</scope>
    <source>
        <strain evidence="3 4">Sa1BUA1</strain>
    </source>
</reference>
<protein>
    <submittedName>
        <fullName evidence="3">Dynamin family protein</fullName>
    </submittedName>
</protein>
<evidence type="ECO:0000313" key="4">
    <source>
        <dbReference type="Proteomes" id="UP000661894"/>
    </source>
</evidence>
<feature type="region of interest" description="Disordered" evidence="1">
    <location>
        <begin position="418"/>
        <end position="437"/>
    </location>
</feature>
<feature type="domain" description="Dynamin N-terminal" evidence="2">
    <location>
        <begin position="67"/>
        <end position="205"/>
    </location>
</feature>
<dbReference type="CDD" id="cd00882">
    <property type="entry name" value="Ras_like_GTPase"/>
    <property type="match status" value="1"/>
</dbReference>
<dbReference type="InterPro" id="IPR045063">
    <property type="entry name" value="Dynamin_N"/>
</dbReference>
<sequence>MTHASGEPRDDVVTRLRTLDERLAHTALPLALPGVEEARRLQRGLVDQLEDYVLPRAERLDAPLLAVVGGSTGAGKSTLVNSLVGQEVSRASAIRPTTRRPVLVHHPDDAAWFTGDRVLPGLARVQGSAPAAPQVEEEQPITELGLVGAGSVPRGLALLDAPDIDSVVSANRRLATQLLAAADLWIFVTTAARYADAVPWELLREAAARRVVVTVVLDRVPPGTAGEIRADLADRLEAEGLAHAPLFVVSEQPAGAARRLPDADIEPVRTWLTGLVADAGTRASVARQTLSGAVAGVLRGTADIAGAADAQAQAVDALTAAAVEHHAAASQEVMAATEDGTLLRGEVLARWQEFVGTGEWLRGVEAAVGRLRDRVAGFLRGRPPTQARAEEAIESGLVTLVVSEVERAERETRRAWQGLPGGTTALEGLPPRPAAADRPRLAEEVSAEVRDWQRALLERVRAEGEDRRVRARMLSLGVNASGVTLMLVVFAFSGGLTGIEVGVAGGTAVVGQKVLEMVFGDQAVRELARHAQRDLGERVDRLLEEHRRPWLERVTALGVDAGAGDGLRAAADAVRSIEGGR</sequence>
<dbReference type="Pfam" id="PF00350">
    <property type="entry name" value="Dynamin_N"/>
    <property type="match status" value="1"/>
</dbReference>
<dbReference type="Gene3D" id="3.40.50.300">
    <property type="entry name" value="P-loop containing nucleotide triphosphate hydrolases"/>
    <property type="match status" value="1"/>
</dbReference>
<dbReference type="Proteomes" id="UP000661894">
    <property type="component" value="Unassembled WGS sequence"/>
</dbReference>
<organism evidence="3 4">
    <name type="scientific">Oceanitalea stevensii</name>
    <dbReference type="NCBI Taxonomy" id="2763072"/>
    <lineage>
        <taxon>Bacteria</taxon>
        <taxon>Bacillati</taxon>
        <taxon>Actinomycetota</taxon>
        <taxon>Actinomycetes</taxon>
        <taxon>Micrococcales</taxon>
        <taxon>Bogoriellaceae</taxon>
        <taxon>Georgenia</taxon>
    </lineage>
</organism>
<dbReference type="InterPro" id="IPR005662">
    <property type="entry name" value="GTPase_Era-like"/>
</dbReference>
<accession>A0ABR8YYX7</accession>
<dbReference type="EMBL" id="JACSPO010000001">
    <property type="protein sequence ID" value="MBD8061245.1"/>
    <property type="molecule type" value="Genomic_DNA"/>
</dbReference>
<evidence type="ECO:0000256" key="1">
    <source>
        <dbReference type="SAM" id="MobiDB-lite"/>
    </source>
</evidence>
<gene>
    <name evidence="3" type="ORF">H9624_02770</name>
</gene>
<dbReference type="PANTHER" id="PTHR42698">
    <property type="entry name" value="GTPASE ERA"/>
    <property type="match status" value="1"/>
</dbReference>
<proteinExistence type="predicted"/>
<name>A0ABR8YYX7_9MICO</name>